<name>A0A8S5MHC9_9CAUD</name>
<organism evidence="1">
    <name type="scientific">Siphoviridae sp. ctHxr66</name>
    <dbReference type="NCBI Taxonomy" id="2826237"/>
    <lineage>
        <taxon>Viruses</taxon>
        <taxon>Duplodnaviria</taxon>
        <taxon>Heunggongvirae</taxon>
        <taxon>Uroviricota</taxon>
        <taxon>Caudoviricetes</taxon>
    </lineage>
</organism>
<dbReference type="EMBL" id="BK014907">
    <property type="protein sequence ID" value="DAD81765.1"/>
    <property type="molecule type" value="Genomic_DNA"/>
</dbReference>
<proteinExistence type="predicted"/>
<sequence>MPPHISGSGRSHLLGGNRWQALCGQTDVNIYLMRGQTDVNIYLMRWQTAARDASQIVCLL</sequence>
<accession>A0A8S5MHC9</accession>
<reference evidence="1" key="1">
    <citation type="journal article" date="2021" name="Proc. Natl. Acad. Sci. U.S.A.">
        <title>A Catalog of Tens of Thousands of Viruses from Human Metagenomes Reveals Hidden Associations with Chronic Diseases.</title>
        <authorList>
            <person name="Tisza M.J."/>
            <person name="Buck C.B."/>
        </authorList>
    </citation>
    <scope>NUCLEOTIDE SEQUENCE</scope>
    <source>
        <strain evidence="1">CtHxr66</strain>
    </source>
</reference>
<evidence type="ECO:0000313" key="1">
    <source>
        <dbReference type="EMBL" id="DAD81765.1"/>
    </source>
</evidence>
<protein>
    <submittedName>
        <fullName evidence="1">Uncharacterized protein</fullName>
    </submittedName>
</protein>